<dbReference type="PRINTS" id="PR00248">
    <property type="entry name" value="GPCRMGR"/>
</dbReference>
<dbReference type="AlphaFoldDB" id="A0AAE0BLQ2"/>
<gene>
    <name evidence="10" type="ORF">CYMTET_51726</name>
</gene>
<dbReference type="SMART" id="SM01411">
    <property type="entry name" value="Ephrin_rec_like"/>
    <property type="match status" value="2"/>
</dbReference>
<dbReference type="InterPro" id="IPR050726">
    <property type="entry name" value="mGluR"/>
</dbReference>
<dbReference type="Pfam" id="PF07699">
    <property type="entry name" value="Ephrin_rec_like"/>
    <property type="match status" value="1"/>
</dbReference>
<comment type="subcellular location">
    <subcellularLocation>
        <location evidence="1">Membrane</location>
        <topology evidence="1">Multi-pass membrane protein</topology>
    </subcellularLocation>
</comment>
<dbReference type="SUPFAM" id="SSF57184">
    <property type="entry name" value="Growth factor receptor domain"/>
    <property type="match status" value="1"/>
</dbReference>
<accession>A0AAE0BLQ2</accession>
<keyword evidence="7" id="KW-0732">Signal</keyword>
<evidence type="ECO:0000256" key="2">
    <source>
        <dbReference type="ARBA" id="ARBA00022692"/>
    </source>
</evidence>
<keyword evidence="11" id="KW-1185">Reference proteome</keyword>
<dbReference type="EMBL" id="LGRX02034283">
    <property type="protein sequence ID" value="KAK3238248.1"/>
    <property type="molecule type" value="Genomic_DNA"/>
</dbReference>
<evidence type="ECO:0000313" key="10">
    <source>
        <dbReference type="EMBL" id="KAK3238248.1"/>
    </source>
</evidence>
<dbReference type="InterPro" id="IPR000337">
    <property type="entry name" value="GPCR_3"/>
</dbReference>
<comment type="caution">
    <text evidence="10">The sequence shown here is derived from an EMBL/GenBank/DDBJ whole genome shotgun (WGS) entry which is preliminary data.</text>
</comment>
<evidence type="ECO:0000259" key="9">
    <source>
        <dbReference type="Pfam" id="PF07699"/>
    </source>
</evidence>
<keyword evidence="3" id="KW-1133">Transmembrane helix</keyword>
<dbReference type="InterPro" id="IPR011641">
    <property type="entry name" value="Tyr-kin_ephrin_A/B_rcpt-like"/>
</dbReference>
<dbReference type="Pfam" id="PF01094">
    <property type="entry name" value="ANF_receptor"/>
    <property type="match status" value="2"/>
</dbReference>
<feature type="chain" id="PRO_5042021124" description="Receptor ligand binding region domain-containing protein" evidence="7">
    <location>
        <begin position="43"/>
        <end position="1072"/>
    </location>
</feature>
<evidence type="ECO:0000256" key="1">
    <source>
        <dbReference type="ARBA" id="ARBA00004141"/>
    </source>
</evidence>
<dbReference type="PANTHER" id="PTHR24060">
    <property type="entry name" value="METABOTROPIC GLUTAMATE RECEPTOR"/>
    <property type="match status" value="1"/>
</dbReference>
<evidence type="ECO:0000256" key="3">
    <source>
        <dbReference type="ARBA" id="ARBA00022989"/>
    </source>
</evidence>
<keyword evidence="4" id="KW-0472">Membrane</keyword>
<dbReference type="CDD" id="cd06268">
    <property type="entry name" value="PBP1_ABC_transporter_LIVBP-like"/>
    <property type="match status" value="1"/>
</dbReference>
<dbReference type="InterPro" id="IPR001828">
    <property type="entry name" value="ANF_lig-bd_rcpt"/>
</dbReference>
<feature type="domain" description="Receptor ligand binding region" evidence="8">
    <location>
        <begin position="101"/>
        <end position="406"/>
    </location>
</feature>
<keyword evidence="6" id="KW-0325">Glycoprotein</keyword>
<protein>
    <recommendedName>
        <fullName evidence="12">Receptor ligand binding region domain-containing protein</fullName>
    </recommendedName>
</protein>
<proteinExistence type="predicted"/>
<feature type="domain" description="Receptor ligand binding region" evidence="8">
    <location>
        <begin position="538"/>
        <end position="868"/>
    </location>
</feature>
<dbReference type="InterPro" id="IPR009030">
    <property type="entry name" value="Growth_fac_rcpt_cys_sf"/>
</dbReference>
<sequence length="1072" mass="116911">MEHLHGLMRSTCNGLGSCSRQPNYCIFCALSFLLLPTSIIQAAVPVCVFSPTPLTEDIERTLQSVLFAFEDAANRTDYIAPSLADIPAGLEFQVLTWSDVDTNNETALFVQNCIDQKGVGMLTITGDESTLTAVLLAKEVQSIVLSPVATSTNLNQPGLQVLARTIPNILFQGAAAMEFLVHMNWTKVACVFENSDYGRSYASVVFELSQLVSEVDIKTIMFECDNQTSVERAMEQAATWGARIFLGILRDCDAEVLLSGARTGGVLQQGYAWLLGQGFVIDHNNSTRLAELLNGTLAINLRKDVTGVQHLAERFQAAFAANETTLEVTNASITVKDLYAYDAGVALATAIGLVYEEQGNVTQEDGNKIFNAVVDHDFVGASGEMHFDRQAERELAVYDVYNFQGNDWVPVAEIKSENYCLMNECNSTVLLYGDIIWIGNHWETPNDGLSCPIGSTFITKNLACAITFAITAPYKETTNESAAGWSRVAAAAMLAVIHVNDRNDTVVPLASTLDDRVWSESQSSFGVTAMLLDSTETNSTNTGTRSFNDECLRFDNEHNGCAAVIGAAYSRTSTPIATLGGAYNVPQVSYWSTSRDLSTESNYPYFSRVITQDDSSGAAFAQLCYHFNWTTVAVLYISDVYGTGYANSFGDSARELGINVKTSQSFDDSNDASLTAALGKIADSGARVILAIFFSNNAELVLTFADDMGLVGPGFVWLICDGVADGNQLLEHATDRDRVSDLCLGMLRLATVGNSNTERFLNLAAAYREEIAGILERYPELAVALNLADEQQFPGNSTDEYSSIMGWAYDAVFAAAFATNMMTESDVGKDHWAKRVYEHLKSNVSFEGNSGVSINFDDVGDRNTNDLKMYLKNWAGDDGFTLTGYFTAQSDSEGFLLDIVSPIIWSDNTTEIPQDGFSCPLGYMYNTTTLLCTPCPAGSYLDEELVKCALCSPGTYSPEEGQTQCIHCYENSYAEHEGSTKCEQCPNNTKSNTRAIIRTECLCKTHFYLPEEGEEGDACEECPIGALCAGDYLLEDGTRVTQSPVADEGWWWTDTAGESLLFSFAFCTPRGI</sequence>
<name>A0AAE0BLQ2_9CHLO</name>
<feature type="signal peptide" evidence="7">
    <location>
        <begin position="1"/>
        <end position="42"/>
    </location>
</feature>
<dbReference type="Proteomes" id="UP001190700">
    <property type="component" value="Unassembled WGS sequence"/>
</dbReference>
<reference evidence="10 11" key="1">
    <citation type="journal article" date="2015" name="Genome Biol. Evol.">
        <title>Comparative Genomics of a Bacterivorous Green Alga Reveals Evolutionary Causalities and Consequences of Phago-Mixotrophic Mode of Nutrition.</title>
        <authorList>
            <person name="Burns J.A."/>
            <person name="Paasch A."/>
            <person name="Narechania A."/>
            <person name="Kim E."/>
        </authorList>
    </citation>
    <scope>NUCLEOTIDE SEQUENCE [LARGE SCALE GENOMIC DNA]</scope>
    <source>
        <strain evidence="10 11">PLY_AMNH</strain>
    </source>
</reference>
<organism evidence="10 11">
    <name type="scientific">Cymbomonas tetramitiformis</name>
    <dbReference type="NCBI Taxonomy" id="36881"/>
    <lineage>
        <taxon>Eukaryota</taxon>
        <taxon>Viridiplantae</taxon>
        <taxon>Chlorophyta</taxon>
        <taxon>Pyramimonadophyceae</taxon>
        <taxon>Pyramimonadales</taxon>
        <taxon>Pyramimonadaceae</taxon>
        <taxon>Cymbomonas</taxon>
    </lineage>
</organism>
<evidence type="ECO:0008006" key="12">
    <source>
        <dbReference type="Google" id="ProtNLM"/>
    </source>
</evidence>
<evidence type="ECO:0000256" key="4">
    <source>
        <dbReference type="ARBA" id="ARBA00023136"/>
    </source>
</evidence>
<dbReference type="Gene3D" id="3.40.50.2300">
    <property type="match status" value="4"/>
</dbReference>
<keyword evidence="2" id="KW-0812">Transmembrane</keyword>
<dbReference type="InterPro" id="IPR028082">
    <property type="entry name" value="Peripla_BP_I"/>
</dbReference>
<evidence type="ECO:0000313" key="11">
    <source>
        <dbReference type="Proteomes" id="UP001190700"/>
    </source>
</evidence>
<dbReference type="GO" id="GO:0016020">
    <property type="term" value="C:membrane"/>
    <property type="evidence" value="ECO:0007669"/>
    <property type="project" value="UniProtKB-SubCell"/>
</dbReference>
<evidence type="ECO:0000256" key="6">
    <source>
        <dbReference type="ARBA" id="ARBA00023180"/>
    </source>
</evidence>
<feature type="domain" description="Tyrosine-protein kinase ephrin type A/B receptor-like" evidence="9">
    <location>
        <begin position="938"/>
        <end position="985"/>
    </location>
</feature>
<dbReference type="Gene3D" id="2.10.50.10">
    <property type="entry name" value="Tumor Necrosis Factor Receptor, subunit A, domain 2"/>
    <property type="match status" value="1"/>
</dbReference>
<evidence type="ECO:0000256" key="7">
    <source>
        <dbReference type="SAM" id="SignalP"/>
    </source>
</evidence>
<evidence type="ECO:0000259" key="8">
    <source>
        <dbReference type="Pfam" id="PF01094"/>
    </source>
</evidence>
<keyword evidence="5" id="KW-0675">Receptor</keyword>
<dbReference type="GO" id="GO:0004930">
    <property type="term" value="F:G protein-coupled receptor activity"/>
    <property type="evidence" value="ECO:0007669"/>
    <property type="project" value="InterPro"/>
</dbReference>
<dbReference type="SUPFAM" id="SSF53822">
    <property type="entry name" value="Periplasmic binding protein-like I"/>
    <property type="match status" value="2"/>
</dbReference>
<evidence type="ECO:0000256" key="5">
    <source>
        <dbReference type="ARBA" id="ARBA00023170"/>
    </source>
</evidence>